<dbReference type="EMBL" id="VEPZ02000888">
    <property type="protein sequence ID" value="KAE8712723.1"/>
    <property type="molecule type" value="Genomic_DNA"/>
</dbReference>
<dbReference type="GO" id="GO:0003676">
    <property type="term" value="F:nucleic acid binding"/>
    <property type="evidence" value="ECO:0007669"/>
    <property type="project" value="InterPro"/>
</dbReference>
<keyword evidence="2" id="KW-0479">Metal-binding</keyword>
<gene>
    <name evidence="4" type="ORF">F3Y22_tig00110234pilonHSYRG00056</name>
</gene>
<dbReference type="AlphaFoldDB" id="A0A6A3B8R0"/>
<dbReference type="Gene3D" id="3.40.50.12780">
    <property type="entry name" value="N-terminal domain of ligase-like"/>
    <property type="match status" value="1"/>
</dbReference>
<evidence type="ECO:0000256" key="2">
    <source>
        <dbReference type="PROSITE-ProRule" id="PRU00047"/>
    </source>
</evidence>
<dbReference type="Proteomes" id="UP000436088">
    <property type="component" value="Unassembled WGS sequence"/>
</dbReference>
<protein>
    <recommendedName>
        <fullName evidence="3">CCHC-type domain-containing protein</fullName>
    </recommendedName>
</protein>
<dbReference type="Pfam" id="PF14111">
    <property type="entry name" value="DUF4283"/>
    <property type="match status" value="1"/>
</dbReference>
<dbReference type="InterPro" id="IPR042099">
    <property type="entry name" value="ANL_N_sf"/>
</dbReference>
<evidence type="ECO:0000313" key="4">
    <source>
        <dbReference type="EMBL" id="KAE8712723.1"/>
    </source>
</evidence>
<evidence type="ECO:0000256" key="1">
    <source>
        <dbReference type="ARBA" id="ARBA00022598"/>
    </source>
</evidence>
<keyword evidence="2" id="KW-0862">Zinc</keyword>
<dbReference type="PROSITE" id="PS50158">
    <property type="entry name" value="ZF_CCHC"/>
    <property type="match status" value="1"/>
</dbReference>
<dbReference type="GO" id="GO:0016405">
    <property type="term" value="F:CoA-ligase activity"/>
    <property type="evidence" value="ECO:0007669"/>
    <property type="project" value="TreeGrafter"/>
</dbReference>
<comment type="caution">
    <text evidence="4">The sequence shown here is derived from an EMBL/GenBank/DDBJ whole genome shotgun (WGS) entry which is preliminary data.</text>
</comment>
<dbReference type="PANTHER" id="PTHR24096:SF425">
    <property type="entry name" value="4-COUMARATE--COA LIGASE-LIKE 7"/>
    <property type="match status" value="1"/>
</dbReference>
<name>A0A6A3B8R0_HIBSY</name>
<dbReference type="PANTHER" id="PTHR24096">
    <property type="entry name" value="LONG-CHAIN-FATTY-ACID--COA LIGASE"/>
    <property type="match status" value="1"/>
</dbReference>
<feature type="domain" description="CCHC-type" evidence="3">
    <location>
        <begin position="258"/>
        <end position="271"/>
    </location>
</feature>
<keyword evidence="5" id="KW-1185">Reference proteome</keyword>
<dbReference type="InterPro" id="IPR025558">
    <property type="entry name" value="DUF4283"/>
</dbReference>
<accession>A0A6A3B8R0</accession>
<evidence type="ECO:0000313" key="5">
    <source>
        <dbReference type="Proteomes" id="UP000436088"/>
    </source>
</evidence>
<dbReference type="InterPro" id="IPR000873">
    <property type="entry name" value="AMP-dep_synth/lig_dom"/>
</dbReference>
<sequence>MLCIWCPIYFTGKLLPCIEAQIVGTDNARPLPPNQLGEIWVQGSNVMQGYFNNPEATKMTVDEKGWIHTGDLGYFDDNGNLYVVDRIKELISTKVSRPIWKPIWKPIWCGGGPINRVESNMINAGNGKPSFRDMIGLDGPIPDIRFSDRVHNPIDEKLAKSVVVRLLRKKINYNALLLRIQTLWRPNGEIQLIDLDNEYFMVRFALENDYRNMVAGDPWMVYESYLTVQPWLRAFSTADDHSQKNSYGVEYESLPTICYACGKYGHTKESCVKALGEGAAEKAKEVETSGNRTDHYGPWMQVVSRMKKQSTTKMTMHHDKDGPRNREQTGTNRFGVLSVQEFEHMEVGKPKQFTLHARNEGKGIIKGGNTSVAILGSIDKTAQVRTVEKDKNHMVIHIEEGSHCRVLGDIPDNPPHPAVAARLSFGAPSPSLDLPSTDDLNSTVNDLESTVICCDLEPVETRVHKFPHLTACTTRFPSSVSSKPEWVSRPKLSRCRISFWGLNQPHRHLHVPSRATACAWGASLLQKPYRTVQVDRTDPNRFELIRVNGTDLSQPESDYGYIGSAPIKLVIPYGPKTLWTLWYSLRVDHMLCALEYDDDCPAKEFMLYLILDDLLHSSGSSVLSNFPKLTL</sequence>
<dbReference type="SUPFAM" id="SSF56801">
    <property type="entry name" value="Acetyl-CoA synthetase-like"/>
    <property type="match status" value="1"/>
</dbReference>
<dbReference type="InterPro" id="IPR001878">
    <property type="entry name" value="Znf_CCHC"/>
</dbReference>
<organism evidence="4 5">
    <name type="scientific">Hibiscus syriacus</name>
    <name type="common">Rose of Sharon</name>
    <dbReference type="NCBI Taxonomy" id="106335"/>
    <lineage>
        <taxon>Eukaryota</taxon>
        <taxon>Viridiplantae</taxon>
        <taxon>Streptophyta</taxon>
        <taxon>Embryophyta</taxon>
        <taxon>Tracheophyta</taxon>
        <taxon>Spermatophyta</taxon>
        <taxon>Magnoliopsida</taxon>
        <taxon>eudicotyledons</taxon>
        <taxon>Gunneridae</taxon>
        <taxon>Pentapetalae</taxon>
        <taxon>rosids</taxon>
        <taxon>malvids</taxon>
        <taxon>Malvales</taxon>
        <taxon>Malvaceae</taxon>
        <taxon>Malvoideae</taxon>
        <taxon>Hibiscus</taxon>
    </lineage>
</organism>
<keyword evidence="1" id="KW-0436">Ligase</keyword>
<dbReference type="GO" id="GO:0008270">
    <property type="term" value="F:zinc ion binding"/>
    <property type="evidence" value="ECO:0007669"/>
    <property type="project" value="UniProtKB-KW"/>
</dbReference>
<proteinExistence type="predicted"/>
<dbReference type="Pfam" id="PF00501">
    <property type="entry name" value="AMP-binding"/>
    <property type="match status" value="1"/>
</dbReference>
<reference evidence="4" key="1">
    <citation type="submission" date="2019-09" db="EMBL/GenBank/DDBJ databases">
        <title>Draft genome information of white flower Hibiscus syriacus.</title>
        <authorList>
            <person name="Kim Y.-M."/>
        </authorList>
    </citation>
    <scope>NUCLEOTIDE SEQUENCE [LARGE SCALE GENOMIC DNA]</scope>
    <source>
        <strain evidence="4">YM2019G1</strain>
    </source>
</reference>
<evidence type="ECO:0000259" key="3">
    <source>
        <dbReference type="PROSITE" id="PS50158"/>
    </source>
</evidence>
<keyword evidence="2" id="KW-0863">Zinc-finger</keyword>